<accession>A0A433VMT7</accession>
<dbReference type="AlphaFoldDB" id="A0A433VMT7"/>
<protein>
    <submittedName>
        <fullName evidence="1">Uncharacterized protein</fullName>
    </submittedName>
</protein>
<evidence type="ECO:0000313" key="1">
    <source>
        <dbReference type="EMBL" id="RUT07335.1"/>
    </source>
</evidence>
<proteinExistence type="predicted"/>
<name>A0A433VMT7_9CYAN</name>
<dbReference type="EMBL" id="RSCL01000005">
    <property type="protein sequence ID" value="RUT07335.1"/>
    <property type="molecule type" value="Genomic_DNA"/>
</dbReference>
<gene>
    <name evidence="1" type="ORF">DSM106972_025960</name>
</gene>
<reference evidence="1" key="2">
    <citation type="journal article" date="2019" name="Genome Biol. Evol.">
        <title>Day and night: Metabolic profiles and evolutionary relationships of six axenic non-marine cyanobacteria.</title>
        <authorList>
            <person name="Will S.E."/>
            <person name="Henke P."/>
            <person name="Boedeker C."/>
            <person name="Huang S."/>
            <person name="Brinkmann H."/>
            <person name="Rohde M."/>
            <person name="Jarek M."/>
            <person name="Friedl T."/>
            <person name="Seufert S."/>
            <person name="Schumacher M."/>
            <person name="Overmann J."/>
            <person name="Neumann-Schaal M."/>
            <person name="Petersen J."/>
        </authorList>
    </citation>
    <scope>NUCLEOTIDE SEQUENCE [LARGE SCALE GENOMIC DNA]</scope>
    <source>
        <strain evidence="1">PCC 7102</strain>
    </source>
</reference>
<keyword evidence="2" id="KW-1185">Reference proteome</keyword>
<evidence type="ECO:0000313" key="2">
    <source>
        <dbReference type="Proteomes" id="UP000271624"/>
    </source>
</evidence>
<sequence>MWIADRHSEHVQCARGQAVLSAGKITFTLTLLSLVVSAITNQSTGYCPESESWKVVASALAEANLVYPFDFTSKFVFRKCEVCSTTNIVKYDWFYCGVCDSNLPKEWNFDL</sequence>
<comment type="caution">
    <text evidence="1">The sequence shown here is derived from an EMBL/GenBank/DDBJ whole genome shotgun (WGS) entry which is preliminary data.</text>
</comment>
<dbReference type="Proteomes" id="UP000271624">
    <property type="component" value="Unassembled WGS sequence"/>
</dbReference>
<organism evidence="1 2">
    <name type="scientific">Dulcicalothrix desertica PCC 7102</name>
    <dbReference type="NCBI Taxonomy" id="232991"/>
    <lineage>
        <taxon>Bacteria</taxon>
        <taxon>Bacillati</taxon>
        <taxon>Cyanobacteriota</taxon>
        <taxon>Cyanophyceae</taxon>
        <taxon>Nostocales</taxon>
        <taxon>Calotrichaceae</taxon>
        <taxon>Dulcicalothrix</taxon>
    </lineage>
</organism>
<reference evidence="1" key="1">
    <citation type="submission" date="2018-12" db="EMBL/GenBank/DDBJ databases">
        <authorList>
            <person name="Will S."/>
            <person name="Neumann-Schaal M."/>
            <person name="Henke P."/>
        </authorList>
    </citation>
    <scope>NUCLEOTIDE SEQUENCE</scope>
    <source>
        <strain evidence="1">PCC 7102</strain>
    </source>
</reference>